<keyword evidence="2 3" id="KW-0560">Oxidoreductase</keyword>
<dbReference type="InterPro" id="IPR016162">
    <property type="entry name" value="Ald_DH_N"/>
</dbReference>
<accession>A0A927J9E0</accession>
<dbReference type="InterPro" id="IPR029510">
    <property type="entry name" value="Ald_DH_CS_GLU"/>
</dbReference>
<feature type="active site" evidence="4">
    <location>
        <position position="274"/>
    </location>
</feature>
<dbReference type="AlphaFoldDB" id="A0A927J9E0"/>
<evidence type="ECO:0000256" key="4">
    <source>
        <dbReference type="PIRSR" id="PIRSR036492-1"/>
    </source>
</evidence>
<dbReference type="Gene3D" id="3.40.605.10">
    <property type="entry name" value="Aldehyde Dehydrogenase, Chain A, domain 1"/>
    <property type="match status" value="1"/>
</dbReference>
<dbReference type="PIRSF" id="PIRSF036492">
    <property type="entry name" value="ALDH"/>
    <property type="match status" value="1"/>
</dbReference>
<dbReference type="Proteomes" id="UP000642993">
    <property type="component" value="Unassembled WGS sequence"/>
</dbReference>
<dbReference type="RefSeq" id="WP_192037580.1">
    <property type="nucleotide sequence ID" value="NZ_JACYWE010000001.1"/>
</dbReference>
<dbReference type="GO" id="GO:0016620">
    <property type="term" value="F:oxidoreductase activity, acting on the aldehyde or oxo group of donors, NAD or NADP as acceptor"/>
    <property type="evidence" value="ECO:0007669"/>
    <property type="project" value="InterPro"/>
</dbReference>
<feature type="active site" evidence="4 5">
    <location>
        <position position="240"/>
    </location>
</feature>
<feature type="domain" description="Aldehyde dehydrogenase" evidence="7">
    <location>
        <begin position="9"/>
        <end position="462"/>
    </location>
</feature>
<dbReference type="Pfam" id="PF00171">
    <property type="entry name" value="Aldedh"/>
    <property type="match status" value="1"/>
</dbReference>
<evidence type="ECO:0000259" key="7">
    <source>
        <dbReference type="Pfam" id="PF00171"/>
    </source>
</evidence>
<dbReference type="CDD" id="cd07099">
    <property type="entry name" value="ALDH_DDALDH"/>
    <property type="match status" value="1"/>
</dbReference>
<evidence type="ECO:0000256" key="5">
    <source>
        <dbReference type="PROSITE-ProRule" id="PRU10007"/>
    </source>
</evidence>
<evidence type="ECO:0000256" key="3">
    <source>
        <dbReference type="PIRNR" id="PIRNR036492"/>
    </source>
</evidence>
<protein>
    <recommendedName>
        <fullName evidence="3">Aldehyde dehydrogenase</fullName>
    </recommendedName>
</protein>
<sequence length="507" mass="54371">MDERTNRTAQQRIEVTSPVDGRVVGSLDAHSAADVASIASRLRASQPEWEALGTKGRVECVRKYRDWLFDHNDEISDLLRQETGKSEHDARLELPFSIDNLNYYANNAAKFLAPEKPSPASALTRTRRLETVYKPYQLVGVISPWNFPIALSMFDAIPALLAGAAVVVKPSTVTPLAVHRMIEGWAEIGAPDVLACAVGSGGVGTAVVDNVDYVQFTGSTETGISVGKRAAERLIPCGLELGGKDPAIVLADADIDLTAQGIAFWGLVNSGQMCTSVERIYVEEAIYPEFVEALTKVVGGLRQGGEAGFDTDIGAMATESQVTIVQEHLDDAVAKGATVTVGGTISGHFIAPAVLSNVDHSMRVMNEETFGPVLPVMRVADADEAVRLANDSPFGLSASVWTGDADRGRRIGGRIEAGSVVINDGSAHLICFPVPQSGWKTSGIGGRFGGAEGIRKYTRTQAFVSHRVELAALSKLLWYPYSATKSRTIMRTMRFLGAGDLRRKLGK</sequence>
<dbReference type="EMBL" id="JACYWE010000001">
    <property type="protein sequence ID" value="MBD8505103.1"/>
    <property type="molecule type" value="Genomic_DNA"/>
</dbReference>
<dbReference type="InterPro" id="IPR016161">
    <property type="entry name" value="Ald_DH/histidinol_DH"/>
</dbReference>
<proteinExistence type="inferred from homology"/>
<evidence type="ECO:0000313" key="8">
    <source>
        <dbReference type="EMBL" id="MBD8505103.1"/>
    </source>
</evidence>
<dbReference type="InterPro" id="IPR015590">
    <property type="entry name" value="Aldehyde_DH_dom"/>
</dbReference>
<reference evidence="8" key="1">
    <citation type="submission" date="2020-09" db="EMBL/GenBank/DDBJ databases">
        <title>Hoyosella lacisalsi sp. nov., a halotolerant actinobacterium isolated from soil of Lake Gudzhirganskoe.</title>
        <authorList>
            <person name="Yang Q."/>
            <person name="Guo P.Y."/>
            <person name="Liu S.W."/>
            <person name="Li F.N."/>
            <person name="Sun C.H."/>
        </authorList>
    </citation>
    <scope>NUCLEOTIDE SEQUENCE</scope>
    <source>
        <strain evidence="8">G463</strain>
    </source>
</reference>
<evidence type="ECO:0000256" key="1">
    <source>
        <dbReference type="ARBA" id="ARBA00009986"/>
    </source>
</evidence>
<dbReference type="InterPro" id="IPR016163">
    <property type="entry name" value="Ald_DH_C"/>
</dbReference>
<dbReference type="PROSITE" id="PS00687">
    <property type="entry name" value="ALDEHYDE_DEHYDR_GLU"/>
    <property type="match status" value="1"/>
</dbReference>
<dbReference type="Gene3D" id="3.40.309.10">
    <property type="entry name" value="Aldehyde Dehydrogenase, Chain A, domain 2"/>
    <property type="match status" value="1"/>
</dbReference>
<evidence type="ECO:0000256" key="2">
    <source>
        <dbReference type="ARBA" id="ARBA00023002"/>
    </source>
</evidence>
<dbReference type="GO" id="GO:0006081">
    <property type="term" value="P:aldehyde metabolic process"/>
    <property type="evidence" value="ECO:0007669"/>
    <property type="project" value="InterPro"/>
</dbReference>
<dbReference type="FunFam" id="3.40.309.10:FF:000009">
    <property type="entry name" value="Aldehyde dehydrogenase A"/>
    <property type="match status" value="1"/>
</dbReference>
<dbReference type="SUPFAM" id="SSF53720">
    <property type="entry name" value="ALDH-like"/>
    <property type="match status" value="1"/>
</dbReference>
<organism evidence="8 9">
    <name type="scientific">Lolliginicoccus lacisalsi</name>
    <dbReference type="NCBI Taxonomy" id="2742202"/>
    <lineage>
        <taxon>Bacteria</taxon>
        <taxon>Bacillati</taxon>
        <taxon>Actinomycetota</taxon>
        <taxon>Actinomycetes</taxon>
        <taxon>Mycobacteriales</taxon>
        <taxon>Hoyosellaceae</taxon>
        <taxon>Lolliginicoccus</taxon>
    </lineage>
</organism>
<gene>
    <name evidence="8" type="ORF">HT102_01185</name>
</gene>
<comment type="similarity">
    <text evidence="1 3 6">Belongs to the aldehyde dehydrogenase family.</text>
</comment>
<dbReference type="InterPro" id="IPR012394">
    <property type="entry name" value="Aldehyde_DH_NAD(P)"/>
</dbReference>
<dbReference type="PANTHER" id="PTHR11699">
    <property type="entry name" value="ALDEHYDE DEHYDROGENASE-RELATED"/>
    <property type="match status" value="1"/>
</dbReference>
<keyword evidence="9" id="KW-1185">Reference proteome</keyword>
<name>A0A927J9E0_9ACTN</name>
<evidence type="ECO:0000256" key="6">
    <source>
        <dbReference type="RuleBase" id="RU003345"/>
    </source>
</evidence>
<comment type="caution">
    <text evidence="8">The sequence shown here is derived from an EMBL/GenBank/DDBJ whole genome shotgun (WGS) entry which is preliminary data.</text>
</comment>
<evidence type="ECO:0000313" key="9">
    <source>
        <dbReference type="Proteomes" id="UP000642993"/>
    </source>
</evidence>